<keyword evidence="3" id="KW-1185">Reference proteome</keyword>
<dbReference type="PANTHER" id="PTHR22916">
    <property type="entry name" value="GLYCOSYLTRANSFERASE"/>
    <property type="match status" value="1"/>
</dbReference>
<gene>
    <name evidence="2" type="ORF">SAMN04488028_105146</name>
</gene>
<dbReference type="Pfam" id="PF00535">
    <property type="entry name" value="Glycos_transf_2"/>
    <property type="match status" value="1"/>
</dbReference>
<reference evidence="3" key="1">
    <citation type="submission" date="2016-11" db="EMBL/GenBank/DDBJ databases">
        <authorList>
            <person name="Varghese N."/>
            <person name="Submissions S."/>
        </authorList>
    </citation>
    <scope>NUCLEOTIDE SEQUENCE [LARGE SCALE GENOMIC DNA]</scope>
    <source>
        <strain evidence="3">DSM 26134</strain>
    </source>
</reference>
<keyword evidence="2" id="KW-0808">Transferase</keyword>
<dbReference type="RefSeq" id="WP_073123261.1">
    <property type="nucleotide sequence ID" value="NZ_FRAA01000005.1"/>
</dbReference>
<accession>A0A1M6STK6</accession>
<evidence type="ECO:0000313" key="2">
    <source>
        <dbReference type="EMBL" id="SHK47977.1"/>
    </source>
</evidence>
<dbReference type="GO" id="GO:0008417">
    <property type="term" value="F:fucosyltransferase activity"/>
    <property type="evidence" value="ECO:0007669"/>
    <property type="project" value="TreeGrafter"/>
</dbReference>
<dbReference type="Gene3D" id="3.90.550.10">
    <property type="entry name" value="Spore Coat Polysaccharide Biosynthesis Protein SpsA, Chain A"/>
    <property type="match status" value="1"/>
</dbReference>
<dbReference type="AlphaFoldDB" id="A0A1M6STK6"/>
<feature type="domain" description="Glycosyltransferase 2-like" evidence="1">
    <location>
        <begin position="6"/>
        <end position="172"/>
    </location>
</feature>
<dbReference type="InterPro" id="IPR029044">
    <property type="entry name" value="Nucleotide-diphossugar_trans"/>
</dbReference>
<sequence>MPPLVSVILPYYNAEATLETAVQSILSQYYVHLELLLIDNNSSDSGMQIAQRYAAKDTRVRLIHEPRQGVVYAANTGIRLARGAYIARMDADDTCSPNRISSQMEQLTNDATLSISATQVTYGSSNRTNDFQHFIDWSNSLLSHEQIFLNRFVEFPVVNPTLMVKKEVFNQIGLFREGDFPEDYEWFLRAMEAGCHIEKLAEPLQIWQDSETRLTRTDTRYETEAFFQIKTQYLANVLQQKNQKSVWVWGAGKLALRRSKWLEDHHIHIAGYIDIKKNKHLADYSCVHFEDINPTDEPFIISYITNRGRRDEIRAFLNQKGYKEGHNYIIAG</sequence>
<proteinExistence type="predicted"/>
<evidence type="ECO:0000313" key="3">
    <source>
        <dbReference type="Proteomes" id="UP000184474"/>
    </source>
</evidence>
<dbReference type="STRING" id="156994.SAMN04488028_105146"/>
<evidence type="ECO:0000259" key="1">
    <source>
        <dbReference type="Pfam" id="PF00535"/>
    </source>
</evidence>
<dbReference type="InterPro" id="IPR001173">
    <property type="entry name" value="Glyco_trans_2-like"/>
</dbReference>
<organism evidence="2 3">
    <name type="scientific">Reichenbachiella agariperforans</name>
    <dbReference type="NCBI Taxonomy" id="156994"/>
    <lineage>
        <taxon>Bacteria</taxon>
        <taxon>Pseudomonadati</taxon>
        <taxon>Bacteroidota</taxon>
        <taxon>Cytophagia</taxon>
        <taxon>Cytophagales</taxon>
        <taxon>Reichenbachiellaceae</taxon>
        <taxon>Reichenbachiella</taxon>
    </lineage>
</organism>
<protein>
    <submittedName>
        <fullName evidence="2">Glycosyl transferase family 2</fullName>
    </submittedName>
</protein>
<dbReference type="SUPFAM" id="SSF53448">
    <property type="entry name" value="Nucleotide-diphospho-sugar transferases"/>
    <property type="match status" value="1"/>
</dbReference>
<dbReference type="PANTHER" id="PTHR22916:SF69">
    <property type="entry name" value="BIFUNCTIONAL GLYCOSYLTRANSFERASE PGTA"/>
    <property type="match status" value="1"/>
</dbReference>
<name>A0A1M6STK6_REIAG</name>
<dbReference type="Proteomes" id="UP000184474">
    <property type="component" value="Unassembled WGS sequence"/>
</dbReference>
<dbReference type="EMBL" id="FRAA01000005">
    <property type="protein sequence ID" value="SHK47977.1"/>
    <property type="molecule type" value="Genomic_DNA"/>
</dbReference>